<dbReference type="RefSeq" id="YP_009815596.1">
    <property type="nucleotide sequence ID" value="NC_048096.1"/>
</dbReference>
<evidence type="ECO:0000313" key="3">
    <source>
        <dbReference type="Proteomes" id="UP000279418"/>
    </source>
</evidence>
<dbReference type="GeneID" id="55006822"/>
<gene>
    <name evidence="2" type="primary">46</name>
    <name evidence="2" type="ORF">PBI_PEAS_46</name>
</gene>
<dbReference type="KEGG" id="vg:55006822"/>
<organism evidence="2 3">
    <name type="scientific">Arthrobacter phage Peas</name>
    <dbReference type="NCBI Taxonomy" id="2419965"/>
    <lineage>
        <taxon>Viruses</taxon>
        <taxon>Duplodnaviria</taxon>
        <taxon>Heunggongvirae</taxon>
        <taxon>Uroviricota</taxon>
        <taxon>Caudoviricetes</taxon>
        <taxon>Bridgettevirus</taxon>
        <taxon>Bridgettevirus peas</taxon>
    </lineage>
</organism>
<feature type="compositionally biased region" description="Low complexity" evidence="1">
    <location>
        <begin position="125"/>
        <end position="138"/>
    </location>
</feature>
<dbReference type="EMBL" id="MH834623">
    <property type="protein sequence ID" value="AYN58733.1"/>
    <property type="molecule type" value="Genomic_DNA"/>
</dbReference>
<reference evidence="2 3" key="1">
    <citation type="submission" date="2018-09" db="EMBL/GenBank/DDBJ databases">
        <authorList>
            <person name="Divens A.M."/>
            <person name="Stoner T.H."/>
            <person name="Garlena R.A."/>
            <person name="Russell D.A."/>
            <person name="Pope W.H."/>
            <person name="Jacobs-Sera D."/>
            <person name="Hatfull G.F."/>
        </authorList>
    </citation>
    <scope>NUCLEOTIDE SEQUENCE [LARGE SCALE GENOMIC DNA]</scope>
</reference>
<feature type="region of interest" description="Disordered" evidence="1">
    <location>
        <begin position="119"/>
        <end position="231"/>
    </location>
</feature>
<accession>A0A3G2KIB6</accession>
<name>A0A3G2KIB6_9CAUD</name>
<proteinExistence type="predicted"/>
<evidence type="ECO:0000256" key="1">
    <source>
        <dbReference type="SAM" id="MobiDB-lite"/>
    </source>
</evidence>
<evidence type="ECO:0000313" key="2">
    <source>
        <dbReference type="EMBL" id="AYN58733.1"/>
    </source>
</evidence>
<dbReference type="Proteomes" id="UP000279418">
    <property type="component" value="Segment"/>
</dbReference>
<sequence>MFNRPQTGGGDVFKPAEHANELILVWPRDMRYNVTTPTGASDAIACDIVVLDGPGAGAKFSNTLLFSAGLRNNLQSYLGDPNPALGRIIQVQLQGGKTTWNLADYTDADASLAMSYLQQNPHTPSPVQQAPAAASQEQYNQWNPAPPAPIQQQAPVQQYQQPPVQQQAAPPAWAQPPVQQAPVQQYQPPVQVNTSTGEVAPQQGYQQPAQQAPVQQYQQPPVQQQAPQQGGGVDAAQIQALIAQGMDDATIQSTTGAPAPAIAAIRAVS</sequence>
<keyword evidence="3" id="KW-1185">Reference proteome</keyword>
<feature type="compositionally biased region" description="Low complexity" evidence="1">
    <location>
        <begin position="199"/>
        <end position="228"/>
    </location>
</feature>
<protein>
    <submittedName>
        <fullName evidence="2">Uncharacterized protein</fullName>
    </submittedName>
</protein>
<feature type="compositionally biased region" description="Low complexity" evidence="1">
    <location>
        <begin position="150"/>
        <end position="192"/>
    </location>
</feature>